<dbReference type="EMBL" id="JBHUIW010000044">
    <property type="protein sequence ID" value="MFD2185000.1"/>
    <property type="molecule type" value="Genomic_DNA"/>
</dbReference>
<dbReference type="NCBIfam" id="TIGR01760">
    <property type="entry name" value="tape_meas_TP901"/>
    <property type="match status" value="1"/>
</dbReference>
<proteinExistence type="predicted"/>
<dbReference type="Proteomes" id="UP001597314">
    <property type="component" value="Unassembled WGS sequence"/>
</dbReference>
<sequence length="676" mass="71908">MAARSAEIVIKLVDQASGPAKNIAAALRGVQAAAKGVNGTLVGRRGLGAAAARDGGLMPIAPNMRMLLGGVGGYALGRQATRGFKEYADTDRMWSRIATTAEASAEKVAEARRQVIALAGQYGIAQADATKGFEALIAQGMSLTDAVALMRPIVATAQASGATTEDVAKSAGAMASNLKISAREMQIAFDRMAYAGKAGQFELRDMAAFIPSLAAAWNNAGQTGVDSLSDLFSTLQIVRKQTGNSEQAFNGVRDLLAKVFSKDVQKNFREAGVDLEEGLKKGQKEGRNLFDVIAELTEKATKGDLSQLPKFFGEIDSRNAVSAIIRYRQERQKLREDIRTKALGTVDRDVITFTNDAAASIQRLSDSWSAAWASMGRAADAAGVSTMLGRITDRLNAVSDALNKVATPEGRAAADRDLWRQHAEQTAEHRARAAEENARRIEERLAAAEREQKAGRPFAKWTADRLRGQLETARLERERARLDLEALRLQQHVPVITKEDEALQARRAELERRRSRVPGLTDPKIGRATPLPPTVPPMGFDDSAPAGAPGRSGVRPAAPFTGTTPAAAPRPGVVPAVPIEKVRELGAAADDAGRKLDRVGAKTVAPTISLAGIEEANRQLAEFEARMNRLSGMRASPVVAPRIAPAPAAAAGGGGAKPAAGSRTAWNSLSDYPRRV</sequence>
<evidence type="ECO:0000256" key="1">
    <source>
        <dbReference type="SAM" id="Coils"/>
    </source>
</evidence>
<feature type="domain" description="Phage tail tape measure protein" evidence="3">
    <location>
        <begin position="114"/>
        <end position="300"/>
    </location>
</feature>
<dbReference type="RefSeq" id="WP_378480132.1">
    <property type="nucleotide sequence ID" value="NZ_JBHUIW010000044.1"/>
</dbReference>
<feature type="compositionally biased region" description="Low complexity" evidence="2">
    <location>
        <begin position="555"/>
        <end position="572"/>
    </location>
</feature>
<evidence type="ECO:0000256" key="2">
    <source>
        <dbReference type="SAM" id="MobiDB-lite"/>
    </source>
</evidence>
<evidence type="ECO:0000259" key="3">
    <source>
        <dbReference type="Pfam" id="PF10145"/>
    </source>
</evidence>
<evidence type="ECO:0000313" key="4">
    <source>
        <dbReference type="EMBL" id="MFD2185000.1"/>
    </source>
</evidence>
<feature type="region of interest" description="Disordered" evidence="2">
    <location>
        <begin position="509"/>
        <end position="572"/>
    </location>
</feature>
<gene>
    <name evidence="4" type="ORF">ACFSOX_22840</name>
</gene>
<protein>
    <submittedName>
        <fullName evidence="4">Phage tail tape measure protein</fullName>
    </submittedName>
</protein>
<dbReference type="Pfam" id="PF10145">
    <property type="entry name" value="PhageMin_Tail"/>
    <property type="match status" value="1"/>
</dbReference>
<keyword evidence="1" id="KW-0175">Coiled coil</keyword>
<reference evidence="5" key="1">
    <citation type="journal article" date="2019" name="Int. J. Syst. Evol. Microbiol.">
        <title>The Global Catalogue of Microorganisms (GCM) 10K type strain sequencing project: providing services to taxonomists for standard genome sequencing and annotation.</title>
        <authorList>
            <consortium name="The Broad Institute Genomics Platform"/>
            <consortium name="The Broad Institute Genome Sequencing Center for Infectious Disease"/>
            <person name="Wu L."/>
            <person name="Ma J."/>
        </authorList>
    </citation>
    <scope>NUCLEOTIDE SEQUENCE [LARGE SCALE GENOMIC DNA]</scope>
    <source>
        <strain evidence="5">CGMCC 1.6774</strain>
    </source>
</reference>
<evidence type="ECO:0000313" key="5">
    <source>
        <dbReference type="Proteomes" id="UP001597314"/>
    </source>
</evidence>
<dbReference type="InterPro" id="IPR010090">
    <property type="entry name" value="Phage_tape_meas"/>
</dbReference>
<feature type="coiled-coil region" evidence="1">
    <location>
        <begin position="424"/>
        <end position="492"/>
    </location>
</feature>
<name>A0ABW5ARU0_9BRAD</name>
<accession>A0ABW5ARU0</accession>
<keyword evidence="5" id="KW-1185">Reference proteome</keyword>
<feature type="region of interest" description="Disordered" evidence="2">
    <location>
        <begin position="646"/>
        <end position="676"/>
    </location>
</feature>
<organism evidence="4 5">
    <name type="scientific">Rhodoplanes azumiensis</name>
    <dbReference type="NCBI Taxonomy" id="1897628"/>
    <lineage>
        <taxon>Bacteria</taxon>
        <taxon>Pseudomonadati</taxon>
        <taxon>Pseudomonadota</taxon>
        <taxon>Alphaproteobacteria</taxon>
        <taxon>Hyphomicrobiales</taxon>
        <taxon>Nitrobacteraceae</taxon>
        <taxon>Rhodoplanes</taxon>
    </lineage>
</organism>
<comment type="caution">
    <text evidence="4">The sequence shown here is derived from an EMBL/GenBank/DDBJ whole genome shotgun (WGS) entry which is preliminary data.</text>
</comment>